<feature type="domain" description="Protein kinase" evidence="1">
    <location>
        <begin position="225"/>
        <end position="484"/>
    </location>
</feature>
<evidence type="ECO:0000259" key="1">
    <source>
        <dbReference type="PROSITE" id="PS50011"/>
    </source>
</evidence>
<protein>
    <submittedName>
        <fullName evidence="2">Class III lanthionine synthetase LanKC</fullName>
    </submittedName>
</protein>
<dbReference type="SUPFAM" id="SSF56112">
    <property type="entry name" value="Protein kinase-like (PK-like)"/>
    <property type="match status" value="1"/>
</dbReference>
<dbReference type="CDD" id="cd04791">
    <property type="entry name" value="LanC_SerThrkinase"/>
    <property type="match status" value="1"/>
</dbReference>
<dbReference type="InterPro" id="IPR057929">
    <property type="entry name" value="RamC_N"/>
</dbReference>
<dbReference type="PANTHER" id="PTHR24347">
    <property type="entry name" value="SERINE/THREONINE-PROTEIN KINASE"/>
    <property type="match status" value="1"/>
</dbReference>
<evidence type="ECO:0000313" key="2">
    <source>
        <dbReference type="EMBL" id="MFC5827800.1"/>
    </source>
</evidence>
<dbReference type="InterPro" id="IPR000719">
    <property type="entry name" value="Prot_kinase_dom"/>
</dbReference>
<dbReference type="SUPFAM" id="SSF158745">
    <property type="entry name" value="LanC-like"/>
    <property type="match status" value="1"/>
</dbReference>
<dbReference type="PROSITE" id="PS50011">
    <property type="entry name" value="PROTEIN_KINASE_DOM"/>
    <property type="match status" value="1"/>
</dbReference>
<evidence type="ECO:0000313" key="3">
    <source>
        <dbReference type="Proteomes" id="UP001596058"/>
    </source>
</evidence>
<dbReference type="InterPro" id="IPR007822">
    <property type="entry name" value="LANC-like"/>
</dbReference>
<dbReference type="SMART" id="SM01260">
    <property type="entry name" value="LANC_like"/>
    <property type="match status" value="1"/>
</dbReference>
<dbReference type="Pfam" id="PF25816">
    <property type="entry name" value="RamC_N"/>
    <property type="match status" value="1"/>
</dbReference>
<dbReference type="InterPro" id="IPR053524">
    <property type="entry name" value="Aerial_hyphae_peptide-synth"/>
</dbReference>
<sequence>MEFIQYLQHCPPGEPFYDIVEQSAAAGFTHTGTPAPADWKRDENTDWIIFNAPVDRIQRQGWKVHISATPENAERILTAVWDYCVAHRVSFKFLRSEAVLRRRNGKYADRGAAGKFATLYPCDDEELERILHELGDLLDGERGPHILSDLRWRSGPLYVRYGAFIERTIQNEYGETVYCLEDPQGRLVPDVRGPSFRPPPWAEPPACLAEALAARNRGTLQDFPFRATKAFHFSNGGGVYYATDTRSGEVLVLKEARPLAGLDQDGHDAVARLEREHWALERLAGLPWIPRLIDYRIGHEHYFLAREHVEGEPLGREIARRNPILRPDRSAADFASYTTWALHILRQVDEAVAAMHERGVVFGDLHPANILVRADDTIAFIDMEGAMEADKDLVQTMAAPGFVAPPSYTGVAVDRFGLGCIRLAVFCPMTALLPWGADKGDQLLDLITTYFPVPPDFAEQVRRDLGSAPHWTELVGQPAERPPLTWPEPGAAAWPGLRTAIADGIAATATPERADRLFPGDIAQFLTPGGGVAFAHGAAGVLWALGEAGADVPAEQVDWLVRRSRELTGARPGFYDGLCGIAFALDRLGRTAEALETLDRAAATPLDQVPGMGLYSGLTGVGLTLHHFGRDCGAVAERLIERLPLKTEGPPPGLMHGASGAALLLLRLYADTREPALLRHAEAALRRDLAVMGVGSGAPAPIGAPWREPALAMGGAGVAMVLRLMIEHYPDPELLEVLDDLHRAVADHVVTGAGLFTGRAGAMLALARLGERPDSPRLARHLTHLAWHGVPHDGHVAFIGEQALRLSADLATGAAGVLLALHTALGDGPGLPFLQSPLTCHDTSTSTQREIR</sequence>
<dbReference type="InterPro" id="IPR011009">
    <property type="entry name" value="Kinase-like_dom_sf"/>
</dbReference>
<accession>A0ABW1CT16</accession>
<dbReference type="RefSeq" id="WP_379517301.1">
    <property type="nucleotide sequence ID" value="NZ_JBHSPA010000031.1"/>
</dbReference>
<reference evidence="3" key="1">
    <citation type="journal article" date="2019" name="Int. J. Syst. Evol. Microbiol.">
        <title>The Global Catalogue of Microorganisms (GCM) 10K type strain sequencing project: providing services to taxonomists for standard genome sequencing and annotation.</title>
        <authorList>
            <consortium name="The Broad Institute Genomics Platform"/>
            <consortium name="The Broad Institute Genome Sequencing Center for Infectious Disease"/>
            <person name="Wu L."/>
            <person name="Ma J."/>
        </authorList>
    </citation>
    <scope>NUCLEOTIDE SEQUENCE [LARGE SCALE GENOMIC DNA]</scope>
    <source>
        <strain evidence="3">CCUG 53903</strain>
    </source>
</reference>
<gene>
    <name evidence="2" type="primary">lanKC</name>
    <name evidence="2" type="ORF">ACFPZ3_28400</name>
</gene>
<dbReference type="Proteomes" id="UP001596058">
    <property type="component" value="Unassembled WGS sequence"/>
</dbReference>
<name>A0ABW1CT16_9ACTN</name>
<dbReference type="Pfam" id="PF05147">
    <property type="entry name" value="LANC_like"/>
    <property type="match status" value="1"/>
</dbReference>
<keyword evidence="3" id="KW-1185">Reference proteome</keyword>
<dbReference type="EMBL" id="JBHSPA010000031">
    <property type="protein sequence ID" value="MFC5827800.1"/>
    <property type="molecule type" value="Genomic_DNA"/>
</dbReference>
<dbReference type="SMART" id="SM00220">
    <property type="entry name" value="S_TKc"/>
    <property type="match status" value="1"/>
</dbReference>
<proteinExistence type="predicted"/>
<organism evidence="2 3">
    <name type="scientific">Nonomuraea insulae</name>
    <dbReference type="NCBI Taxonomy" id="1616787"/>
    <lineage>
        <taxon>Bacteria</taxon>
        <taxon>Bacillati</taxon>
        <taxon>Actinomycetota</taxon>
        <taxon>Actinomycetes</taxon>
        <taxon>Streptosporangiales</taxon>
        <taxon>Streptosporangiaceae</taxon>
        <taxon>Nonomuraea</taxon>
    </lineage>
</organism>
<dbReference type="Pfam" id="PF00069">
    <property type="entry name" value="Pkinase"/>
    <property type="match status" value="1"/>
</dbReference>
<dbReference type="Gene3D" id="1.50.10.20">
    <property type="match status" value="1"/>
</dbReference>
<dbReference type="NCBIfam" id="NF038151">
    <property type="entry name" value="lanthi_synth_III"/>
    <property type="match status" value="1"/>
</dbReference>
<comment type="caution">
    <text evidence="2">The sequence shown here is derived from an EMBL/GenBank/DDBJ whole genome shotgun (WGS) entry which is preliminary data.</text>
</comment>
<dbReference type="InterPro" id="IPR058053">
    <property type="entry name" value="RamC_C"/>
</dbReference>
<dbReference type="Gene3D" id="1.10.510.10">
    <property type="entry name" value="Transferase(Phosphotransferase) domain 1"/>
    <property type="match status" value="1"/>
</dbReference>